<dbReference type="Pfam" id="PF12539">
    <property type="entry name" value="Csm1"/>
    <property type="match status" value="1"/>
</dbReference>
<reference evidence="3" key="2">
    <citation type="submission" date="2021-01" db="EMBL/GenBank/DDBJ databases">
        <authorList>
            <person name="Schikora-Tamarit M.A."/>
        </authorList>
    </citation>
    <scope>NUCLEOTIDE SEQUENCE</scope>
    <source>
        <strain evidence="3">CBS2887</strain>
    </source>
</reference>
<dbReference type="Gene3D" id="3.90.1150.80">
    <property type="match status" value="1"/>
</dbReference>
<sequence>MPPKIKTVRQAALRSSSRARTPTTKAREHSEGLAEEQTPKRARSTPAESKRTSRARTPAKTIAKDLKVPKKTSTGKKPVDSTVVKQTKAASKKDQTSEKTVRKTDFVDFFNSSSLAADIERAFLAKDVPKLDKIIDELKLTHSEKLFKELQAKTENLQTKSDEAIRSLTTDIEDLKAENLALKEKLASLSSTPDIPSRPITAASFDGSTPTQGTPQQTRNNRANSITTASETDDYIEMNIDMTEQITGHRIIQSTETKDEIIFRCLQTGSAGEWRYTLIVDKDGDSDDMLYIPGFQHGESNVEEERLRSVLPEYFFEQMKFPMGSLKEMYSKLNKYINKASS</sequence>
<evidence type="ECO:0000256" key="1">
    <source>
        <dbReference type="SAM" id="MobiDB-lite"/>
    </source>
</evidence>
<dbReference type="InterPro" id="IPR038608">
    <property type="entry name" value="Csm1/Pcs1_C_sf"/>
</dbReference>
<dbReference type="EMBL" id="JAEUBG010000864">
    <property type="protein sequence ID" value="KAH3687316.1"/>
    <property type="molecule type" value="Genomic_DNA"/>
</dbReference>
<dbReference type="GO" id="GO:0033551">
    <property type="term" value="C:monopolin complex"/>
    <property type="evidence" value="ECO:0007669"/>
    <property type="project" value="InterPro"/>
</dbReference>
<reference evidence="3" key="1">
    <citation type="journal article" date="2021" name="Open Biol.">
        <title>Shared evolutionary footprints suggest mitochondrial oxidative damage underlies multiple complex I losses in fungi.</title>
        <authorList>
            <person name="Schikora-Tamarit M.A."/>
            <person name="Marcet-Houben M."/>
            <person name="Nosek J."/>
            <person name="Gabaldon T."/>
        </authorList>
    </citation>
    <scope>NUCLEOTIDE SEQUENCE</scope>
    <source>
        <strain evidence="3">CBS2887</strain>
    </source>
</reference>
<dbReference type="InterPro" id="IPR040349">
    <property type="entry name" value="Csm1/Pcs1"/>
</dbReference>
<dbReference type="InterPro" id="IPR020981">
    <property type="entry name" value="Csm1/Pcs1_C"/>
</dbReference>
<evidence type="ECO:0000259" key="2">
    <source>
        <dbReference type="Pfam" id="PF12539"/>
    </source>
</evidence>
<feature type="compositionally biased region" description="Low complexity" evidence="1">
    <location>
        <begin position="11"/>
        <end position="24"/>
    </location>
</feature>
<gene>
    <name evidence="3" type="ORF">WICPIJ_001699</name>
</gene>
<keyword evidence="4" id="KW-1185">Reference proteome</keyword>
<dbReference type="GO" id="GO:0045144">
    <property type="term" value="P:meiotic sister chromatid segregation"/>
    <property type="evidence" value="ECO:0007669"/>
    <property type="project" value="TreeGrafter"/>
</dbReference>
<dbReference type="OrthoDB" id="2431049at2759"/>
<feature type="region of interest" description="Disordered" evidence="1">
    <location>
        <begin position="1"/>
        <end position="96"/>
    </location>
</feature>
<dbReference type="PANTHER" id="PTHR28006">
    <property type="entry name" value="MONOPOLIN COMPLEX SUBUNIT CSM1"/>
    <property type="match status" value="1"/>
</dbReference>
<evidence type="ECO:0000313" key="3">
    <source>
        <dbReference type="EMBL" id="KAH3687316.1"/>
    </source>
</evidence>
<dbReference type="GO" id="GO:0072686">
    <property type="term" value="C:mitotic spindle"/>
    <property type="evidence" value="ECO:0007669"/>
    <property type="project" value="TreeGrafter"/>
</dbReference>
<proteinExistence type="predicted"/>
<accession>A0A9P8TQC2</accession>
<dbReference type="Proteomes" id="UP000774326">
    <property type="component" value="Unassembled WGS sequence"/>
</dbReference>
<evidence type="ECO:0000313" key="4">
    <source>
        <dbReference type="Proteomes" id="UP000774326"/>
    </source>
</evidence>
<dbReference type="GO" id="GO:0034506">
    <property type="term" value="C:chromosome, centromeric core domain"/>
    <property type="evidence" value="ECO:0007669"/>
    <property type="project" value="TreeGrafter"/>
</dbReference>
<dbReference type="CDD" id="cd23787">
    <property type="entry name" value="RWD_CSM1"/>
    <property type="match status" value="1"/>
</dbReference>
<dbReference type="GO" id="GO:1990644">
    <property type="term" value="F:microtubule site clamp"/>
    <property type="evidence" value="ECO:0007669"/>
    <property type="project" value="TreeGrafter"/>
</dbReference>
<feature type="region of interest" description="Disordered" evidence="1">
    <location>
        <begin position="190"/>
        <end position="226"/>
    </location>
</feature>
<dbReference type="GO" id="GO:0051315">
    <property type="term" value="P:attachment of mitotic spindle microtubules to kinetochore"/>
    <property type="evidence" value="ECO:0007669"/>
    <property type="project" value="TreeGrafter"/>
</dbReference>
<dbReference type="GO" id="GO:0005730">
    <property type="term" value="C:nucleolus"/>
    <property type="evidence" value="ECO:0007669"/>
    <property type="project" value="TreeGrafter"/>
</dbReference>
<feature type="domain" description="Monopolin complex subunit Csm1/Pcs1 C-terminal" evidence="2">
    <location>
        <begin position="238"/>
        <end position="323"/>
    </location>
</feature>
<feature type="compositionally biased region" description="Low complexity" evidence="1">
    <location>
        <begin position="209"/>
        <end position="218"/>
    </location>
</feature>
<name>A0A9P8TQC2_WICPI</name>
<comment type="caution">
    <text evidence="3">The sequence shown here is derived from an EMBL/GenBank/DDBJ whole genome shotgun (WGS) entry which is preliminary data.</text>
</comment>
<dbReference type="PANTHER" id="PTHR28006:SF1">
    <property type="entry name" value="MONOPOLIN COMPLEX SUBUNIT CSM1"/>
    <property type="match status" value="1"/>
</dbReference>
<organism evidence="3 4">
    <name type="scientific">Wickerhamomyces pijperi</name>
    <name type="common">Yeast</name>
    <name type="synonym">Pichia pijperi</name>
    <dbReference type="NCBI Taxonomy" id="599730"/>
    <lineage>
        <taxon>Eukaryota</taxon>
        <taxon>Fungi</taxon>
        <taxon>Dikarya</taxon>
        <taxon>Ascomycota</taxon>
        <taxon>Saccharomycotina</taxon>
        <taxon>Saccharomycetes</taxon>
        <taxon>Phaffomycetales</taxon>
        <taxon>Wickerhamomycetaceae</taxon>
        <taxon>Wickerhamomyces</taxon>
    </lineage>
</organism>
<dbReference type="AlphaFoldDB" id="A0A9P8TQC2"/>
<protein>
    <recommendedName>
        <fullName evidence="2">Monopolin complex subunit Csm1/Pcs1 C-terminal domain-containing protein</fullName>
    </recommendedName>
</protein>